<dbReference type="InterPro" id="IPR001107">
    <property type="entry name" value="Band_7"/>
</dbReference>
<gene>
    <name evidence="5" type="ORF">DSM101010T_32740</name>
</gene>
<dbReference type="InterPro" id="IPR036013">
    <property type="entry name" value="Band_7/SPFH_dom_sf"/>
</dbReference>
<reference evidence="5 6" key="1">
    <citation type="submission" date="2020-05" db="EMBL/GenBank/DDBJ databases">
        <title>Draft genome sequence of Desulfovibrio sp. strain HN2T.</title>
        <authorList>
            <person name="Ueno A."/>
            <person name="Tamazawa S."/>
            <person name="Tamamura S."/>
            <person name="Murakami T."/>
            <person name="Kiyama T."/>
            <person name="Inomata H."/>
            <person name="Amano Y."/>
            <person name="Miyakawa K."/>
            <person name="Tamaki H."/>
            <person name="Naganuma T."/>
            <person name="Kaneko K."/>
        </authorList>
    </citation>
    <scope>NUCLEOTIDE SEQUENCE [LARGE SCALE GENOMIC DNA]</scope>
    <source>
        <strain evidence="5 6">HN2</strain>
    </source>
</reference>
<protein>
    <recommendedName>
        <fullName evidence="4">Band 7 domain-containing protein</fullName>
    </recommendedName>
</protein>
<dbReference type="GO" id="GO:0016020">
    <property type="term" value="C:membrane"/>
    <property type="evidence" value="ECO:0007669"/>
    <property type="project" value="UniProtKB-SubCell"/>
</dbReference>
<evidence type="ECO:0000313" key="6">
    <source>
        <dbReference type="Proteomes" id="UP000503840"/>
    </source>
</evidence>
<accession>A0A7J0BML9</accession>
<dbReference type="Pfam" id="PF01145">
    <property type="entry name" value="Band_7"/>
    <property type="match status" value="1"/>
</dbReference>
<feature type="compositionally biased region" description="Polar residues" evidence="3">
    <location>
        <begin position="307"/>
        <end position="321"/>
    </location>
</feature>
<dbReference type="Gene3D" id="3.30.479.30">
    <property type="entry name" value="Band 7 domain"/>
    <property type="match status" value="1"/>
</dbReference>
<feature type="region of interest" description="Disordered" evidence="3">
    <location>
        <begin position="278"/>
        <end position="388"/>
    </location>
</feature>
<evidence type="ECO:0000313" key="5">
    <source>
        <dbReference type="EMBL" id="GFM34909.1"/>
    </source>
</evidence>
<organism evidence="5 6">
    <name type="scientific">Desulfovibrio subterraneus</name>
    <dbReference type="NCBI Taxonomy" id="2718620"/>
    <lineage>
        <taxon>Bacteria</taxon>
        <taxon>Pseudomonadati</taxon>
        <taxon>Thermodesulfobacteriota</taxon>
        <taxon>Desulfovibrionia</taxon>
        <taxon>Desulfovibrionales</taxon>
        <taxon>Desulfovibrionaceae</taxon>
        <taxon>Desulfovibrio</taxon>
    </lineage>
</organism>
<evidence type="ECO:0000256" key="1">
    <source>
        <dbReference type="ARBA" id="ARBA00004167"/>
    </source>
</evidence>
<name>A0A7J0BML9_9BACT</name>
<comment type="caution">
    <text evidence="5">The sequence shown here is derived from an EMBL/GenBank/DDBJ whole genome shotgun (WGS) entry which is preliminary data.</text>
</comment>
<dbReference type="RefSeq" id="WP_174406557.1">
    <property type="nucleotide sequence ID" value="NZ_BLVO01000016.1"/>
</dbReference>
<sequence length="388" mass="43130">MKQLYTKFRLMLRRNRVRLVCTGVILTLILAFLWPSIVITIRPGELGVLYSRFFGGTQLDRSYNEGLHIIQPWDILYIYDVRIQEETQNIDVLTVDGLTINVQVSLRFQIIRDRLPTLHQDIGPNFRNKVIIPIMNSAVRQTIGNYRPDDLYSTARQELQDQMLVDAVEEMGRIPILIHGFVVKSITLPEVLRKAIEDKLVAEQNYLRYNYLLLEAKQEAKRKAIEGEGIQMYQSLVNKNMTPNFLRYEGIRATKELAASPNAKIVVVGGKDGLPLILNTESQPAPAPAGKEQASPDALPDAAKAQTAATTPEAGTTQDTGTPGAAQPAKPGSAKATDGKTPEQPKQPEQGKTQQDANLPPSDESVMEFIKRLDKTLLAPNAAKTPKP</sequence>
<dbReference type="Proteomes" id="UP000503840">
    <property type="component" value="Unassembled WGS sequence"/>
</dbReference>
<dbReference type="AlphaFoldDB" id="A0A7J0BML9"/>
<dbReference type="PANTHER" id="PTHR23222:SF1">
    <property type="entry name" value="PROHIBITIN-2"/>
    <property type="match status" value="1"/>
</dbReference>
<keyword evidence="2" id="KW-0472">Membrane</keyword>
<dbReference type="SUPFAM" id="SSF117892">
    <property type="entry name" value="Band 7/SPFH domain"/>
    <property type="match status" value="1"/>
</dbReference>
<dbReference type="InterPro" id="IPR000163">
    <property type="entry name" value="Prohibitin"/>
</dbReference>
<evidence type="ECO:0000256" key="2">
    <source>
        <dbReference type="ARBA" id="ARBA00023136"/>
    </source>
</evidence>
<dbReference type="SMART" id="SM00244">
    <property type="entry name" value="PHB"/>
    <property type="match status" value="1"/>
</dbReference>
<evidence type="ECO:0000256" key="3">
    <source>
        <dbReference type="SAM" id="MobiDB-lite"/>
    </source>
</evidence>
<proteinExistence type="predicted"/>
<dbReference type="CDD" id="cd03401">
    <property type="entry name" value="SPFH_prohibitin"/>
    <property type="match status" value="1"/>
</dbReference>
<dbReference type="PANTHER" id="PTHR23222">
    <property type="entry name" value="PROHIBITIN"/>
    <property type="match status" value="1"/>
</dbReference>
<dbReference type="PRINTS" id="PR00679">
    <property type="entry name" value="PROHIBITIN"/>
</dbReference>
<dbReference type="EMBL" id="BLVO01000016">
    <property type="protein sequence ID" value="GFM34909.1"/>
    <property type="molecule type" value="Genomic_DNA"/>
</dbReference>
<dbReference type="GO" id="GO:0007005">
    <property type="term" value="P:mitochondrion organization"/>
    <property type="evidence" value="ECO:0007669"/>
    <property type="project" value="TreeGrafter"/>
</dbReference>
<evidence type="ECO:0000259" key="4">
    <source>
        <dbReference type="SMART" id="SM00244"/>
    </source>
</evidence>
<feature type="domain" description="Band 7" evidence="4">
    <location>
        <begin position="36"/>
        <end position="200"/>
    </location>
</feature>
<comment type="subcellular location">
    <subcellularLocation>
        <location evidence="1">Membrane</location>
        <topology evidence="1">Single-pass membrane protein</topology>
    </subcellularLocation>
</comment>
<keyword evidence="6" id="KW-1185">Reference proteome</keyword>